<evidence type="ECO:0000313" key="3">
    <source>
        <dbReference type="Proteomes" id="UP001157938"/>
    </source>
</evidence>
<dbReference type="Proteomes" id="UP001157938">
    <property type="component" value="Unassembled WGS sequence"/>
</dbReference>
<accession>A0AAV0TZ73</accession>
<proteinExistence type="predicted"/>
<evidence type="ECO:0000313" key="2">
    <source>
        <dbReference type="EMBL" id="CAI5728169.1"/>
    </source>
</evidence>
<keyword evidence="3" id="KW-1185">Reference proteome</keyword>
<protein>
    <submittedName>
        <fullName evidence="2">Uncharacterized protein</fullName>
    </submittedName>
</protein>
<reference evidence="1 3" key="1">
    <citation type="submission" date="2021-11" db="EMBL/GenBank/DDBJ databases">
        <authorList>
            <person name="Islam A."/>
            <person name="Islam S."/>
            <person name="Flora M.S."/>
            <person name="Rahman M."/>
            <person name="Ziaur R.M."/>
            <person name="Epstein J.H."/>
            <person name="Hassan M."/>
            <person name="Klassen M."/>
            <person name="Woodard K."/>
            <person name="Webb A."/>
            <person name="Webby R.J."/>
            <person name="El Zowalaty M.E."/>
        </authorList>
    </citation>
    <scope>NUCLEOTIDE SEQUENCE [LARGE SCALE GENOMIC DNA]</scope>
    <source>
        <strain evidence="1">Pf1</strain>
    </source>
</reference>
<organism evidence="2 4">
    <name type="scientific">Peronospora farinosa</name>
    <dbReference type="NCBI Taxonomy" id="134698"/>
    <lineage>
        <taxon>Eukaryota</taxon>
        <taxon>Sar</taxon>
        <taxon>Stramenopiles</taxon>
        <taxon>Oomycota</taxon>
        <taxon>Peronosporomycetes</taxon>
        <taxon>Peronosporales</taxon>
        <taxon>Peronosporaceae</taxon>
        <taxon>Peronospora</taxon>
    </lineage>
</organism>
<name>A0AAV0TZ73_9STRA</name>
<dbReference type="EMBL" id="CANTFK010000800">
    <property type="protein sequence ID" value="CAI5728169.1"/>
    <property type="molecule type" value="Genomic_DNA"/>
</dbReference>
<evidence type="ECO:0000313" key="1">
    <source>
        <dbReference type="EMBL" id="CAH0484769.1"/>
    </source>
</evidence>
<reference evidence="2" key="2">
    <citation type="submission" date="2022-12" db="EMBL/GenBank/DDBJ databases">
        <authorList>
            <person name="Webb A."/>
        </authorList>
    </citation>
    <scope>NUCLEOTIDE SEQUENCE</scope>
    <source>
        <strain evidence="2">Pf2</strain>
    </source>
</reference>
<sequence>MTAMSSSCSSFLCADVFLRAYPQIQALGHVISHLKAFLDVSKVLSVAIAAQNQPLTSQSLTLLEHAAVRERIKSVIGGLN</sequence>
<evidence type="ECO:0000313" key="4">
    <source>
        <dbReference type="Proteomes" id="UP001159659"/>
    </source>
</evidence>
<comment type="caution">
    <text evidence="2">The sequence shown here is derived from an EMBL/GenBank/DDBJ whole genome shotgun (WGS) entry which is preliminary data.</text>
</comment>
<dbReference type="EMBL" id="CAKLBC010000103">
    <property type="protein sequence ID" value="CAH0484769.1"/>
    <property type="molecule type" value="Genomic_DNA"/>
</dbReference>
<gene>
    <name evidence="1" type="ORF">PFR001_LOCUS509</name>
    <name evidence="2" type="ORF">PFR002_LOCUS5739</name>
</gene>
<dbReference type="Proteomes" id="UP001159659">
    <property type="component" value="Unassembled WGS sequence"/>
</dbReference>
<dbReference type="AlphaFoldDB" id="A0AAV0TZ73"/>